<sequence length="207" mass="22194">MALLPQTQRDQVKLLIGFAALALAAAYYIYPYAAREEQLASDITRVAELEDANQRAAREFASGSIENLRVQAAENRSALLVMRRLVPTGNEVPALLEEVSTAARRAGLDVGGVTPEPVILGERFDTYRYTVTIIGGYHQFGEFLANVGSLARIVAPVNFSIVAGSGANAPRNAIKTSEKGALASTITLQTYVEKTTPAKPAAKERSS</sequence>
<keyword evidence="1" id="KW-1133">Transmembrane helix</keyword>
<organism evidence="2 3">
    <name type="scientific">Gemmatimonas groenlandica</name>
    <dbReference type="NCBI Taxonomy" id="2732249"/>
    <lineage>
        <taxon>Bacteria</taxon>
        <taxon>Pseudomonadati</taxon>
        <taxon>Gemmatimonadota</taxon>
        <taxon>Gemmatimonadia</taxon>
        <taxon>Gemmatimonadales</taxon>
        <taxon>Gemmatimonadaceae</taxon>
        <taxon>Gemmatimonas</taxon>
    </lineage>
</organism>
<gene>
    <name evidence="2" type="primary">pilO</name>
    <name evidence="2" type="ORF">HKW67_01845</name>
</gene>
<dbReference type="PANTHER" id="PTHR39555:SF1">
    <property type="entry name" value="TYPE IV PILUS INNER MEMBRANE COMPONENT PILO"/>
    <property type="match status" value="1"/>
</dbReference>
<dbReference type="Pfam" id="PF04350">
    <property type="entry name" value="PilO"/>
    <property type="match status" value="1"/>
</dbReference>
<dbReference type="GO" id="GO:0043107">
    <property type="term" value="P:type IV pilus-dependent motility"/>
    <property type="evidence" value="ECO:0007669"/>
    <property type="project" value="InterPro"/>
</dbReference>
<evidence type="ECO:0000313" key="3">
    <source>
        <dbReference type="Proteomes" id="UP000500938"/>
    </source>
</evidence>
<proteinExistence type="predicted"/>
<dbReference type="PANTHER" id="PTHR39555">
    <property type="entry name" value="FIMBRIAL ASSEMBLY PROTEIN PILO-LIKE PROTEIN-RELATED"/>
    <property type="match status" value="1"/>
</dbReference>
<keyword evidence="1" id="KW-0812">Transmembrane</keyword>
<dbReference type="Proteomes" id="UP000500938">
    <property type="component" value="Chromosome"/>
</dbReference>
<dbReference type="InterPro" id="IPR007445">
    <property type="entry name" value="PilO"/>
</dbReference>
<dbReference type="RefSeq" id="WP_171223779.1">
    <property type="nucleotide sequence ID" value="NZ_CP053085.1"/>
</dbReference>
<dbReference type="AlphaFoldDB" id="A0A6M4IHS7"/>
<name>A0A6M4IHS7_9BACT</name>
<dbReference type="GO" id="GO:0043683">
    <property type="term" value="P:type IV pilus assembly"/>
    <property type="evidence" value="ECO:0007669"/>
    <property type="project" value="InterPro"/>
</dbReference>
<keyword evidence="3" id="KW-1185">Reference proteome</keyword>
<keyword evidence="1" id="KW-0472">Membrane</keyword>
<reference evidence="2 3" key="1">
    <citation type="submission" date="2020-05" db="EMBL/GenBank/DDBJ databases">
        <title>Complete genome sequence of Gemmatimonas greenlandica TET16.</title>
        <authorList>
            <person name="Zeng Y."/>
        </authorList>
    </citation>
    <scope>NUCLEOTIDE SEQUENCE [LARGE SCALE GENOMIC DNA]</scope>
    <source>
        <strain evidence="2 3">TET16</strain>
    </source>
</reference>
<evidence type="ECO:0000256" key="1">
    <source>
        <dbReference type="SAM" id="Phobius"/>
    </source>
</evidence>
<dbReference type="KEGG" id="ggr:HKW67_01845"/>
<dbReference type="InterPro" id="IPR014717">
    <property type="entry name" value="Transl_elong_EF1B/ribsomal_bS6"/>
</dbReference>
<evidence type="ECO:0000313" key="2">
    <source>
        <dbReference type="EMBL" id="QJR34353.1"/>
    </source>
</evidence>
<dbReference type="EMBL" id="CP053085">
    <property type="protein sequence ID" value="QJR34353.1"/>
    <property type="molecule type" value="Genomic_DNA"/>
</dbReference>
<protein>
    <submittedName>
        <fullName evidence="2">Type 4a pilus biogenesis protein PilO</fullName>
    </submittedName>
</protein>
<feature type="transmembrane region" description="Helical" evidence="1">
    <location>
        <begin position="12"/>
        <end position="30"/>
    </location>
</feature>
<accession>A0A6M4IHS7</accession>
<dbReference type="Gene3D" id="3.30.70.60">
    <property type="match status" value="1"/>
</dbReference>